<organism evidence="4 5">
    <name type="scientific">SAR86 cluster bacterium</name>
    <dbReference type="NCBI Taxonomy" id="2030880"/>
    <lineage>
        <taxon>Bacteria</taxon>
        <taxon>Pseudomonadati</taxon>
        <taxon>Pseudomonadota</taxon>
        <taxon>Gammaproteobacteria</taxon>
        <taxon>SAR86 cluster</taxon>
    </lineage>
</organism>
<gene>
    <name evidence="4" type="ORF">DBW92_03470</name>
</gene>
<dbReference type="EMBL" id="QOPI01000018">
    <property type="protein sequence ID" value="RCL44006.1"/>
    <property type="molecule type" value="Genomic_DNA"/>
</dbReference>
<dbReference type="AlphaFoldDB" id="A0A368C4W6"/>
<dbReference type="GO" id="GO:0051287">
    <property type="term" value="F:NAD binding"/>
    <property type="evidence" value="ECO:0007669"/>
    <property type="project" value="InterPro"/>
</dbReference>
<evidence type="ECO:0000313" key="5">
    <source>
        <dbReference type="Proteomes" id="UP000252915"/>
    </source>
</evidence>
<keyword evidence="2" id="KW-0520">NAD</keyword>
<name>A0A368C4W6_9GAMM</name>
<evidence type="ECO:0000256" key="2">
    <source>
        <dbReference type="ARBA" id="ARBA00023027"/>
    </source>
</evidence>
<dbReference type="SUPFAM" id="SSF51735">
    <property type="entry name" value="NAD(P)-binding Rossmann-fold domains"/>
    <property type="match status" value="1"/>
</dbReference>
<reference evidence="4 5" key="1">
    <citation type="journal article" date="2018" name="Microbiome">
        <title>Fine metagenomic profile of the Mediterranean stratified and mixed water columns revealed by assembly and recruitment.</title>
        <authorList>
            <person name="Haro-Moreno J.M."/>
            <person name="Lopez-Perez M."/>
            <person name="De La Torre J.R."/>
            <person name="Picazo A."/>
            <person name="Camacho A."/>
            <person name="Rodriguez-Valera F."/>
        </authorList>
    </citation>
    <scope>NUCLEOTIDE SEQUENCE [LARGE SCALE GENOMIC DNA]</scope>
    <source>
        <strain evidence="4">MED-G78</strain>
    </source>
</reference>
<dbReference type="GO" id="GO:0016491">
    <property type="term" value="F:oxidoreductase activity"/>
    <property type="evidence" value="ECO:0007669"/>
    <property type="project" value="UniProtKB-KW"/>
</dbReference>
<dbReference type="PANTHER" id="PTHR43333:SF1">
    <property type="entry name" value="D-ISOMER SPECIFIC 2-HYDROXYACID DEHYDROGENASE NAD-BINDING DOMAIN-CONTAINING PROTEIN"/>
    <property type="match status" value="1"/>
</dbReference>
<dbReference type="CDD" id="cd05300">
    <property type="entry name" value="2-Hacid_dh_1"/>
    <property type="match status" value="1"/>
</dbReference>
<feature type="domain" description="D-isomer specific 2-hydroxyacid dehydrogenase NAD-binding" evidence="3">
    <location>
        <begin position="116"/>
        <end position="288"/>
    </location>
</feature>
<dbReference type="Gene3D" id="3.40.50.720">
    <property type="entry name" value="NAD(P)-binding Rossmann-like Domain"/>
    <property type="match status" value="2"/>
</dbReference>
<dbReference type="PANTHER" id="PTHR43333">
    <property type="entry name" value="2-HACID_DH_C DOMAIN-CONTAINING PROTEIN"/>
    <property type="match status" value="1"/>
</dbReference>
<accession>A0A368C4W6</accession>
<sequence>MKILVSISTEQYFGDQIKKIDPSIELVAIHPDNKDEPSWNQVQDCDVFFLTYEFMFAAALDDSLTDPLINLCQQMQFIQIGYAGTDSPLIQSILKTNAKVTNASGVHAIPIANYVLAQMLRWTKRIDKHIELQAEKSWEAWGGDGELTYKHILILGYGGIGQEVGRLAKNFGMHVSATKRSPHDCKYADVIKHPDKTFELLPNADFVVSCLPADHETDNIINKKSLSLMKETAMLINVGRGNAVNEEDLIEALNSNTIACAALDTTKIEPLPNDSELWTANNCFISSHDSAHSLHAILRLNELFCSNLIDFIDKKPLKNLI</sequence>
<dbReference type="SUPFAM" id="SSF52283">
    <property type="entry name" value="Formate/glycerate dehydrogenase catalytic domain-like"/>
    <property type="match status" value="1"/>
</dbReference>
<proteinExistence type="predicted"/>
<evidence type="ECO:0000256" key="1">
    <source>
        <dbReference type="ARBA" id="ARBA00023002"/>
    </source>
</evidence>
<dbReference type="InterPro" id="IPR006140">
    <property type="entry name" value="D-isomer_DH_NAD-bd"/>
</dbReference>
<evidence type="ECO:0000259" key="3">
    <source>
        <dbReference type="Pfam" id="PF02826"/>
    </source>
</evidence>
<dbReference type="Proteomes" id="UP000252915">
    <property type="component" value="Unassembled WGS sequence"/>
</dbReference>
<protein>
    <submittedName>
        <fullName evidence="4">D-2-hydroxyacid dehydrogenase</fullName>
    </submittedName>
</protein>
<evidence type="ECO:0000313" key="4">
    <source>
        <dbReference type="EMBL" id="RCL44006.1"/>
    </source>
</evidence>
<dbReference type="InterPro" id="IPR036291">
    <property type="entry name" value="NAD(P)-bd_dom_sf"/>
</dbReference>
<dbReference type="Pfam" id="PF02826">
    <property type="entry name" value="2-Hacid_dh_C"/>
    <property type="match status" value="1"/>
</dbReference>
<comment type="caution">
    <text evidence="4">The sequence shown here is derived from an EMBL/GenBank/DDBJ whole genome shotgun (WGS) entry which is preliminary data.</text>
</comment>
<keyword evidence="1" id="KW-0560">Oxidoreductase</keyword>